<comment type="similarity">
    <text evidence="1">Belongs to the HisA/HisF family.</text>
</comment>
<dbReference type="Pfam" id="PF00977">
    <property type="entry name" value="His_biosynth"/>
    <property type="match status" value="1"/>
</dbReference>
<dbReference type="PANTHER" id="PTHR43090">
    <property type="entry name" value="1-(5-PHOSPHORIBOSYL)-5-[(5-PHOSPHORIBOSYLAMINO)METHYLIDENEAMINO] IMIDAZOLE-4-CARBOXAMIDE ISOMERASE"/>
    <property type="match status" value="1"/>
</dbReference>
<reference evidence="6" key="1">
    <citation type="submission" date="2018-05" db="EMBL/GenBank/DDBJ databases">
        <authorList>
            <person name="Lanie J.A."/>
            <person name="Ng W.-L."/>
            <person name="Kazmierczak K.M."/>
            <person name="Andrzejewski T.M."/>
            <person name="Davidsen T.M."/>
            <person name="Wayne K.J."/>
            <person name="Tettelin H."/>
            <person name="Glass J.I."/>
            <person name="Rusch D."/>
            <person name="Podicherti R."/>
            <person name="Tsui H.-C.T."/>
            <person name="Winkler M.E."/>
        </authorList>
    </citation>
    <scope>NUCLEOTIDE SEQUENCE</scope>
</reference>
<dbReference type="EMBL" id="UINC01021522">
    <property type="protein sequence ID" value="SVA89241.1"/>
    <property type="molecule type" value="Genomic_DNA"/>
</dbReference>
<dbReference type="InterPro" id="IPR011858">
    <property type="entry name" value="His6/HISN3"/>
</dbReference>
<evidence type="ECO:0000256" key="5">
    <source>
        <dbReference type="ARBA" id="ARBA00029440"/>
    </source>
</evidence>
<accession>A0A381ZJV0</accession>
<protein>
    <submittedName>
        <fullName evidence="6">Uncharacterized protein</fullName>
    </submittedName>
</protein>
<name>A0A381ZJV0_9ZZZZ</name>
<dbReference type="GO" id="GO:0005737">
    <property type="term" value="C:cytoplasm"/>
    <property type="evidence" value="ECO:0007669"/>
    <property type="project" value="TreeGrafter"/>
</dbReference>
<evidence type="ECO:0000256" key="4">
    <source>
        <dbReference type="ARBA" id="ARBA00023235"/>
    </source>
</evidence>
<evidence type="ECO:0000313" key="6">
    <source>
        <dbReference type="EMBL" id="SVA89241.1"/>
    </source>
</evidence>
<dbReference type="InterPro" id="IPR044524">
    <property type="entry name" value="Isoase_HisA-like"/>
</dbReference>
<dbReference type="InterPro" id="IPR013785">
    <property type="entry name" value="Aldolase_TIM"/>
</dbReference>
<dbReference type="GO" id="GO:0003949">
    <property type="term" value="F:1-(5-phosphoribosyl)-5-[(5-phosphoribosylamino)methylideneamino]imidazole-4-carboxamide isomerase activity"/>
    <property type="evidence" value="ECO:0007669"/>
    <property type="project" value="InterPro"/>
</dbReference>
<evidence type="ECO:0000256" key="1">
    <source>
        <dbReference type="ARBA" id="ARBA00009667"/>
    </source>
</evidence>
<dbReference type="GO" id="GO:0000105">
    <property type="term" value="P:L-histidine biosynthetic process"/>
    <property type="evidence" value="ECO:0007669"/>
    <property type="project" value="UniProtKB-KW"/>
</dbReference>
<dbReference type="NCBIfam" id="TIGR02129">
    <property type="entry name" value="hisA_euk"/>
    <property type="match status" value="1"/>
</dbReference>
<dbReference type="InterPro" id="IPR011060">
    <property type="entry name" value="RibuloseP-bd_barrel"/>
</dbReference>
<dbReference type="CDD" id="cd04723">
    <property type="entry name" value="HisA_HisF"/>
    <property type="match status" value="1"/>
</dbReference>
<dbReference type="GO" id="GO:0000162">
    <property type="term" value="P:L-tryptophan biosynthetic process"/>
    <property type="evidence" value="ECO:0007669"/>
    <property type="project" value="TreeGrafter"/>
</dbReference>
<dbReference type="Gene3D" id="3.20.20.70">
    <property type="entry name" value="Aldolase class I"/>
    <property type="match status" value="1"/>
</dbReference>
<sequence>MPSPKLDRLAKRPYARRVFRPCIDLHEGRVKQIVGSSIDDARPGALRTNFVSEKPPAWYAELYRRDNLSGGHVIKLGQGNDDAAREALAAWPGGLQVGGAITANNAAEWIDAGASHVIVTSWLFRDGKLDEDRLKQLGQAVGQARLVLDLSCRRRGDEHFVVTDRWQTFTELRVNADTLGSLAKWCDEFLIHGVDVEGLAQGIDETLVRLIAGHSPIPATYAGGARSMDDLRRVTELGQRRVHLTIGSALDIFGGDGVRYEDAVAFNQEQADS</sequence>
<keyword evidence="3" id="KW-0368">Histidine biosynthesis</keyword>
<dbReference type="InterPro" id="IPR006062">
    <property type="entry name" value="His_biosynth"/>
</dbReference>
<keyword evidence="2" id="KW-0028">Amino-acid biosynthesis</keyword>
<comment type="pathway">
    <text evidence="5">Amino-acid biosynthesis.</text>
</comment>
<dbReference type="AlphaFoldDB" id="A0A381ZJV0"/>
<gene>
    <name evidence="6" type="ORF">METZ01_LOCUS142095</name>
</gene>
<keyword evidence="4" id="KW-0413">Isomerase</keyword>
<evidence type="ECO:0000256" key="3">
    <source>
        <dbReference type="ARBA" id="ARBA00023102"/>
    </source>
</evidence>
<proteinExistence type="inferred from homology"/>
<dbReference type="SUPFAM" id="SSF51366">
    <property type="entry name" value="Ribulose-phoshate binding barrel"/>
    <property type="match status" value="1"/>
</dbReference>
<evidence type="ECO:0000256" key="2">
    <source>
        <dbReference type="ARBA" id="ARBA00022605"/>
    </source>
</evidence>
<dbReference type="FunFam" id="3.20.20.70:FF:000110">
    <property type="entry name" value="1-(5-phosphoribosyl)-5-[(5-phosphoribosylamino)methylideneamino] imidazole-4-carboxamide isomerase, chloroplastic"/>
    <property type="match status" value="1"/>
</dbReference>
<dbReference type="PANTHER" id="PTHR43090:SF2">
    <property type="entry name" value="1-(5-PHOSPHORIBOSYL)-5-[(5-PHOSPHORIBOSYLAMINO)METHYLIDENEAMINO] IMIDAZOLE-4-CARBOXAMIDE ISOMERASE"/>
    <property type="match status" value="1"/>
</dbReference>
<organism evidence="6">
    <name type="scientific">marine metagenome</name>
    <dbReference type="NCBI Taxonomy" id="408172"/>
    <lineage>
        <taxon>unclassified sequences</taxon>
        <taxon>metagenomes</taxon>
        <taxon>ecological metagenomes</taxon>
    </lineage>
</organism>